<dbReference type="InterPro" id="IPR036291">
    <property type="entry name" value="NAD(P)-bd_dom_sf"/>
</dbReference>
<dbReference type="InterPro" id="IPR016102">
    <property type="entry name" value="Succinyl-CoA_synth-like"/>
</dbReference>
<comment type="caution">
    <text evidence="2">The sequence shown here is derived from an EMBL/GenBank/DDBJ whole genome shotgun (WGS) entry which is preliminary data.</text>
</comment>
<reference evidence="2" key="1">
    <citation type="submission" date="2020-07" db="EMBL/GenBank/DDBJ databases">
        <title>Huge and variable diversity of episymbiotic CPR bacteria and DPANN archaea in groundwater ecosystems.</title>
        <authorList>
            <person name="He C.Y."/>
            <person name="Keren R."/>
            <person name="Whittaker M."/>
            <person name="Farag I.F."/>
            <person name="Doudna J."/>
            <person name="Cate J.H.D."/>
            <person name="Banfield J.F."/>
        </authorList>
    </citation>
    <scope>NUCLEOTIDE SEQUENCE</scope>
    <source>
        <strain evidence="2">NC_groundwater_763_Ag_S-0.2um_68_21</strain>
    </source>
</reference>
<dbReference type="GO" id="GO:0016874">
    <property type="term" value="F:ligase activity"/>
    <property type="evidence" value="ECO:0007669"/>
    <property type="project" value="UniProtKB-KW"/>
</dbReference>
<keyword evidence="2" id="KW-0436">Ligase</keyword>
<proteinExistence type="predicted"/>
<dbReference type="AlphaFoldDB" id="A0A932HVH2"/>
<dbReference type="Gene3D" id="3.30.470.20">
    <property type="entry name" value="ATP-grasp fold, B domain"/>
    <property type="match status" value="1"/>
</dbReference>
<name>A0A932HVH2_UNCTE</name>
<dbReference type="SUPFAM" id="SSF51735">
    <property type="entry name" value="NAD(P)-binding Rossmann-fold domains"/>
    <property type="match status" value="1"/>
</dbReference>
<evidence type="ECO:0000259" key="1">
    <source>
        <dbReference type="SMART" id="SM00881"/>
    </source>
</evidence>
<dbReference type="Pfam" id="PF13607">
    <property type="entry name" value="Succ_CoA_lig"/>
    <property type="match status" value="1"/>
</dbReference>
<organism evidence="2 3">
    <name type="scientific">Tectimicrobiota bacterium</name>
    <dbReference type="NCBI Taxonomy" id="2528274"/>
    <lineage>
        <taxon>Bacteria</taxon>
        <taxon>Pseudomonadati</taxon>
        <taxon>Nitrospinota/Tectimicrobiota group</taxon>
        <taxon>Candidatus Tectimicrobiota</taxon>
    </lineage>
</organism>
<evidence type="ECO:0000313" key="2">
    <source>
        <dbReference type="EMBL" id="MBI3126434.1"/>
    </source>
</evidence>
<dbReference type="PANTHER" id="PTHR42793:SF4">
    <property type="entry name" value="BLL6376 PROTEIN"/>
    <property type="match status" value="1"/>
</dbReference>
<dbReference type="Gene3D" id="3.40.50.261">
    <property type="entry name" value="Succinyl-CoA synthetase domains"/>
    <property type="match status" value="2"/>
</dbReference>
<dbReference type="Pfam" id="PF13549">
    <property type="entry name" value="ATP-grasp_5"/>
    <property type="match status" value="1"/>
</dbReference>
<dbReference type="InterPro" id="IPR032875">
    <property type="entry name" value="Succ_CoA_lig_flav_dom"/>
</dbReference>
<dbReference type="PANTHER" id="PTHR42793">
    <property type="entry name" value="COA BINDING DOMAIN CONTAINING PROTEIN"/>
    <property type="match status" value="1"/>
</dbReference>
<dbReference type="SUPFAM" id="SSF56059">
    <property type="entry name" value="Glutathione synthetase ATP-binding domain-like"/>
    <property type="match status" value="1"/>
</dbReference>
<dbReference type="Gene3D" id="3.30.1490.20">
    <property type="entry name" value="ATP-grasp fold, A domain"/>
    <property type="match status" value="1"/>
</dbReference>
<dbReference type="InterPro" id="IPR003781">
    <property type="entry name" value="CoA-bd"/>
</dbReference>
<evidence type="ECO:0000313" key="3">
    <source>
        <dbReference type="Proteomes" id="UP000782312"/>
    </source>
</evidence>
<dbReference type="SMART" id="SM00881">
    <property type="entry name" value="CoA_binding"/>
    <property type="match status" value="1"/>
</dbReference>
<sequence length="711" mass="73762">MSDPSATRQSLRRLLAPASVAVVGASADLERFNGRVLKNLLRHGYPGRVYPVNPKYSEVAGVPCWPSLDVLPETPETVFIAVGREHVLGVVEECAARGVAAVTIYTAGFSETGGEGARLERGILARARASGMRVCGPNAAGYHNFHARLHLAGIIALEIDGVLPGAVGVVCQSGSIGGALLSRATRRGIGFSYMISCGNEMDLEAADYVDFLVEDRETRAIALYLEGLRDGPKFLRAAERALAAGKPIAALKVGRAEAGRAAAVSHTGALAGEDFACDAAFRHWGVTRVEGLEALFETAHMFASTPLPRGRRVGIVSTTGGGGALVADACGALGLEVPPPGERLEARLREALPGAAPAANPMDTTIAGIQAFGAVLRAALEEGPFDLAIPVVGSSAQFRPEIGVAPILKAKEENWGGGRPLLAYFNPQADEAHRLMAGAGIASFQSAEGCARAAAHLAAYADHPARRRGRAPVPPVPAGARPFLQKAGPLGEGESLSLAEMFGIRAVPRRLCRDGEEAVRAGRELGYPVVLKLSSPDVPHKTEAGLVSGRLADEAALRAAHAAMAERLRRLPGLRREGFLVERWIEGGAEFLLGTVWDAQFGPVVTVGLGGLAAEALGDVSARLAPLAREDAEAMLGELRGARVLGAFRGRGALDRGALAEAIVALGTLAAALGGRLREADINPLFVLPEGEGCLAADALIVLGGGPGQPG</sequence>
<dbReference type="Pfam" id="PF13380">
    <property type="entry name" value="CoA_binding_2"/>
    <property type="match status" value="1"/>
</dbReference>
<accession>A0A932HVH2</accession>
<feature type="domain" description="CoA-binding" evidence="1">
    <location>
        <begin position="14"/>
        <end position="109"/>
    </location>
</feature>
<dbReference type="SUPFAM" id="SSF52210">
    <property type="entry name" value="Succinyl-CoA synthetase domains"/>
    <property type="match status" value="2"/>
</dbReference>
<dbReference type="Gene3D" id="3.40.50.720">
    <property type="entry name" value="NAD(P)-binding Rossmann-like Domain"/>
    <property type="match status" value="1"/>
</dbReference>
<dbReference type="InterPro" id="IPR013815">
    <property type="entry name" value="ATP_grasp_subdomain_1"/>
</dbReference>
<dbReference type="Proteomes" id="UP000782312">
    <property type="component" value="Unassembled WGS sequence"/>
</dbReference>
<dbReference type="EMBL" id="JACPUR010000003">
    <property type="protein sequence ID" value="MBI3126434.1"/>
    <property type="molecule type" value="Genomic_DNA"/>
</dbReference>
<dbReference type="GO" id="GO:0005524">
    <property type="term" value="F:ATP binding"/>
    <property type="evidence" value="ECO:0007669"/>
    <property type="project" value="InterPro"/>
</dbReference>
<gene>
    <name evidence="2" type="ORF">HYZ11_02380</name>
</gene>
<protein>
    <submittedName>
        <fullName evidence="2">Acetate--CoA ligase family protein</fullName>
    </submittedName>
</protein>